<evidence type="ECO:0000256" key="1">
    <source>
        <dbReference type="ARBA" id="ARBA00005641"/>
    </source>
</evidence>
<dbReference type="InterPro" id="IPR041036">
    <property type="entry name" value="GH5_C"/>
</dbReference>
<dbReference type="PANTHER" id="PTHR31308">
    <property type="match status" value="1"/>
</dbReference>
<comment type="similarity">
    <text evidence="1">Belongs to the glycosyl hydrolase 5 (cellulase A) family.</text>
</comment>
<evidence type="ECO:0000256" key="4">
    <source>
        <dbReference type="SAM" id="Phobius"/>
    </source>
</evidence>
<dbReference type="Gene3D" id="2.60.40.1180">
    <property type="entry name" value="Golgi alpha-mannosidase II"/>
    <property type="match status" value="1"/>
</dbReference>
<dbReference type="InterPro" id="IPR052066">
    <property type="entry name" value="Glycosphingolipid_Hydrolases"/>
</dbReference>
<dbReference type="InterPro" id="IPR017853">
    <property type="entry name" value="GH"/>
</dbReference>
<protein>
    <recommendedName>
        <fullName evidence="6">Glycoside hydrolase family 5 C-terminal domain-containing protein</fullName>
    </recommendedName>
</protein>
<keyword evidence="4" id="KW-0472">Membrane</keyword>
<accession>A0AAF0IS83</accession>
<evidence type="ECO:0000256" key="5">
    <source>
        <dbReference type="SAM" id="SignalP"/>
    </source>
</evidence>
<keyword evidence="4" id="KW-1133">Transmembrane helix</keyword>
<keyword evidence="5" id="KW-0732">Signal</keyword>
<feature type="chain" id="PRO_5042070577" description="Glycoside hydrolase family 5 C-terminal domain-containing protein" evidence="5">
    <location>
        <begin position="17"/>
        <end position="585"/>
    </location>
</feature>
<keyword evidence="2" id="KW-0378">Hydrolase</keyword>
<reference evidence="7" key="1">
    <citation type="submission" date="2023-03" db="EMBL/GenBank/DDBJ databases">
        <title>Mating type loci evolution in Malassezia.</title>
        <authorList>
            <person name="Coelho M.A."/>
        </authorList>
    </citation>
    <scope>NUCLEOTIDE SEQUENCE</scope>
    <source>
        <strain evidence="7">CBS 7876</strain>
    </source>
</reference>
<sequence>MFGAVFVVLLNATATALVPEAGGEPLHSVPPPGKPEPTGPFNWPSGYQKMAPATMATLFWGGRIFAPNLCLYTDNAGRSQPQNIQDFLQESYIAAYTQLAQALAPCPAFLGFDVMNEPHRGYVNLYSFDRWCYETDLHIGHYPSALESFALGDGHAQDIPFYVKSWPFPSRMSHRAHIEPKSSVWLDPTASPFPSTRRGKGCIWREHGVWAWDEKKSKPVVLQADYFSVDPRPGFGRRPIEFYQDLYAPFVHAFEERLHRVDPGALLLVEPIPNEFMPRWATGDRPAPKTTRTVIRSAQPRNLVYGPHFYDLNVLFFKAYNGMSVNVQGLSRGMFILCALYFGTKGLARNYYYQLSQLVRRGYATLGEVPIIVGEVGIPYDVNDTLRTDPGNYDVQRTLLTALVSGLERNLVSFTLWNYNPANTVAEGDTWNQEDFSIVNFEKEAADRGNVRAHEDLYRGGRAIDAILRPYACKVAGIPVSTVWDAKRQILRFRWKNGEVSCRAATEVYVPEYFFRDIAPHVTVSDGTFRYVPEEQTLYIYHAVHTPGATHKLVLSAKRSEHSLRGIMLMTLCALLAAILAYVAL</sequence>
<feature type="signal peptide" evidence="5">
    <location>
        <begin position="1"/>
        <end position="16"/>
    </location>
</feature>
<name>A0AAF0IS83_9BASI</name>
<evidence type="ECO:0000256" key="2">
    <source>
        <dbReference type="ARBA" id="ARBA00022801"/>
    </source>
</evidence>
<evidence type="ECO:0000259" key="6">
    <source>
        <dbReference type="Pfam" id="PF18564"/>
    </source>
</evidence>
<proteinExistence type="inferred from homology"/>
<feature type="domain" description="Glycoside hydrolase family 5 C-terminal" evidence="6">
    <location>
        <begin position="469"/>
        <end position="553"/>
    </location>
</feature>
<gene>
    <name evidence="7" type="ORF">MOBT1_002054</name>
</gene>
<keyword evidence="3" id="KW-0326">Glycosidase</keyword>
<dbReference type="SUPFAM" id="SSF51445">
    <property type="entry name" value="(Trans)glycosidases"/>
    <property type="match status" value="1"/>
</dbReference>
<dbReference type="Gene3D" id="3.20.20.80">
    <property type="entry name" value="Glycosidases"/>
    <property type="match status" value="2"/>
</dbReference>
<dbReference type="AlphaFoldDB" id="A0AAF0IS83"/>
<evidence type="ECO:0000313" key="8">
    <source>
        <dbReference type="Proteomes" id="UP001214603"/>
    </source>
</evidence>
<dbReference type="EMBL" id="CP119937">
    <property type="protein sequence ID" value="WFD03365.1"/>
    <property type="molecule type" value="Genomic_DNA"/>
</dbReference>
<dbReference type="Proteomes" id="UP001214603">
    <property type="component" value="Chromosome 4"/>
</dbReference>
<organism evidence="7 8">
    <name type="scientific">Malassezia obtusa</name>
    <dbReference type="NCBI Taxonomy" id="76774"/>
    <lineage>
        <taxon>Eukaryota</taxon>
        <taxon>Fungi</taxon>
        <taxon>Dikarya</taxon>
        <taxon>Basidiomycota</taxon>
        <taxon>Ustilaginomycotina</taxon>
        <taxon>Malasseziomycetes</taxon>
        <taxon>Malasseziales</taxon>
        <taxon>Malasseziaceae</taxon>
        <taxon>Malassezia</taxon>
    </lineage>
</organism>
<dbReference type="Pfam" id="PF18564">
    <property type="entry name" value="Glyco_hydro_5_C"/>
    <property type="match status" value="1"/>
</dbReference>
<dbReference type="GO" id="GO:1904462">
    <property type="term" value="P:ergosteryl 3-beta-D-glucoside catabolic process"/>
    <property type="evidence" value="ECO:0007669"/>
    <property type="project" value="TreeGrafter"/>
</dbReference>
<evidence type="ECO:0000313" key="7">
    <source>
        <dbReference type="EMBL" id="WFD03365.1"/>
    </source>
</evidence>
<feature type="transmembrane region" description="Helical" evidence="4">
    <location>
        <begin position="566"/>
        <end position="584"/>
    </location>
</feature>
<dbReference type="GO" id="GO:0050295">
    <property type="term" value="F:steryl-beta-glucosidase activity"/>
    <property type="evidence" value="ECO:0007669"/>
    <property type="project" value="TreeGrafter"/>
</dbReference>
<dbReference type="PANTHER" id="PTHR31308:SF5">
    <property type="entry name" value="ERGOSTERYL-BETA-GLUCOSIDASE"/>
    <property type="match status" value="1"/>
</dbReference>
<evidence type="ECO:0000256" key="3">
    <source>
        <dbReference type="ARBA" id="ARBA00023295"/>
    </source>
</evidence>
<keyword evidence="8" id="KW-1185">Reference proteome</keyword>
<dbReference type="InterPro" id="IPR013780">
    <property type="entry name" value="Glyco_hydro_b"/>
</dbReference>
<keyword evidence="4" id="KW-0812">Transmembrane</keyword>